<evidence type="ECO:0000256" key="1">
    <source>
        <dbReference type="SAM" id="Phobius"/>
    </source>
</evidence>
<protein>
    <submittedName>
        <fullName evidence="2">Uncharacterized protein</fullName>
    </submittedName>
</protein>
<gene>
    <name evidence="2" type="ORF">GCM10007315_08270</name>
</gene>
<organism evidence="2 3">
    <name type="scientific">Neogemmobacter tilapiae</name>
    <dbReference type="NCBI Taxonomy" id="875041"/>
    <lineage>
        <taxon>Bacteria</taxon>
        <taxon>Pseudomonadati</taxon>
        <taxon>Pseudomonadota</taxon>
        <taxon>Alphaproteobacteria</taxon>
        <taxon>Rhodobacterales</taxon>
        <taxon>Paracoccaceae</taxon>
        <taxon>Neogemmobacter</taxon>
    </lineage>
</organism>
<keyword evidence="3" id="KW-1185">Reference proteome</keyword>
<keyword evidence="1" id="KW-0812">Transmembrane</keyword>
<reference evidence="2" key="1">
    <citation type="journal article" date="2014" name="Int. J. Syst. Evol. Microbiol.">
        <title>Complete genome sequence of Corynebacterium casei LMG S-19264T (=DSM 44701T), isolated from a smear-ripened cheese.</title>
        <authorList>
            <consortium name="US DOE Joint Genome Institute (JGI-PGF)"/>
            <person name="Walter F."/>
            <person name="Albersmeier A."/>
            <person name="Kalinowski J."/>
            <person name="Ruckert C."/>
        </authorList>
    </citation>
    <scope>NUCLEOTIDE SEQUENCE</scope>
    <source>
        <strain evidence="2">KCTC 23310</strain>
    </source>
</reference>
<sequence>MTALKKYQRLESGGLWRETPAAQRREVVVGFRDATLILSDPRTQVALSHWSLPAVERLNPGDLPAVFGPGYDAHETLELDDPDMIAALTQVRGAVDAAIPRPGRLRATLVLGGTALILGLLVLVGPGVLVRHTAGVVPEPSRRIIGDQALAALQPLTGQPCSTEPADQALARLSLRLWGKDSPWRLHIARDGVTGTLLLPGHILLIDRRLTEEAPEVFAGFALAHSLGTEDPLEPLLRHAGLGATFALLTKGNLPDKALTGYGEVLLRSPTPPPDPVPLLALFDQAEVPSTPYALALDPTGETTLPLIEADPHRGGAEIAVMPGADWLAVQGACG</sequence>
<dbReference type="EMBL" id="BMYJ01000002">
    <property type="protein sequence ID" value="GHC48586.1"/>
    <property type="molecule type" value="Genomic_DNA"/>
</dbReference>
<dbReference type="RefSeq" id="WP_189410356.1">
    <property type="nucleotide sequence ID" value="NZ_BMYJ01000002.1"/>
</dbReference>
<dbReference type="AlphaFoldDB" id="A0A918TMH2"/>
<name>A0A918TMH2_9RHOB</name>
<keyword evidence="1" id="KW-0472">Membrane</keyword>
<evidence type="ECO:0000313" key="2">
    <source>
        <dbReference type="EMBL" id="GHC48586.1"/>
    </source>
</evidence>
<evidence type="ECO:0000313" key="3">
    <source>
        <dbReference type="Proteomes" id="UP000638981"/>
    </source>
</evidence>
<feature type="transmembrane region" description="Helical" evidence="1">
    <location>
        <begin position="109"/>
        <end position="130"/>
    </location>
</feature>
<comment type="caution">
    <text evidence="2">The sequence shown here is derived from an EMBL/GenBank/DDBJ whole genome shotgun (WGS) entry which is preliminary data.</text>
</comment>
<reference evidence="2" key="2">
    <citation type="submission" date="2020-09" db="EMBL/GenBank/DDBJ databases">
        <authorList>
            <person name="Sun Q."/>
            <person name="Kim S."/>
        </authorList>
    </citation>
    <scope>NUCLEOTIDE SEQUENCE</scope>
    <source>
        <strain evidence="2">KCTC 23310</strain>
    </source>
</reference>
<dbReference type="Proteomes" id="UP000638981">
    <property type="component" value="Unassembled WGS sequence"/>
</dbReference>
<keyword evidence="1" id="KW-1133">Transmembrane helix</keyword>
<accession>A0A918TMH2</accession>
<proteinExistence type="predicted"/>